<reference evidence="3" key="1">
    <citation type="submission" date="2022-12" db="EMBL/GenBank/DDBJ databases">
        <authorList>
            <person name="Petersen C."/>
        </authorList>
    </citation>
    <scope>NUCLEOTIDE SEQUENCE</scope>
    <source>
        <strain evidence="3">IBT 30728</strain>
    </source>
</reference>
<feature type="chain" id="PRO_5040990391" description="Secreted protein" evidence="2">
    <location>
        <begin position="22"/>
        <end position="231"/>
    </location>
</feature>
<keyword evidence="2" id="KW-0732">Signal</keyword>
<accession>A0A9W9XDG4</accession>
<feature type="signal peptide" evidence="2">
    <location>
        <begin position="1"/>
        <end position="21"/>
    </location>
</feature>
<name>A0A9W9XDG4_9EURO</name>
<reference evidence="3" key="2">
    <citation type="journal article" date="2023" name="IMA Fungus">
        <title>Comparative genomic study of the Penicillium genus elucidates a diverse pangenome and 15 lateral gene transfer events.</title>
        <authorList>
            <person name="Petersen C."/>
            <person name="Sorensen T."/>
            <person name="Nielsen M.R."/>
            <person name="Sondergaard T.E."/>
            <person name="Sorensen J.L."/>
            <person name="Fitzpatrick D.A."/>
            <person name="Frisvad J.C."/>
            <person name="Nielsen K.L."/>
        </authorList>
    </citation>
    <scope>NUCLEOTIDE SEQUENCE</scope>
    <source>
        <strain evidence="3">IBT 30728</strain>
    </source>
</reference>
<evidence type="ECO:0008006" key="5">
    <source>
        <dbReference type="Google" id="ProtNLM"/>
    </source>
</evidence>
<protein>
    <recommendedName>
        <fullName evidence="5">Secreted protein</fullName>
    </recommendedName>
</protein>
<sequence>MRSTMISSIFLVALSPIMALALPIDPNDQGGQWDPSGQYRKGHYDAQGNFIPDQGSNLSPNQVGWYQKGQYPGHEVYNHDQHNKGPWSNQQGQGNNDQYKNGQQHGAGQIWPAGKTGQTGQTGQTSSGWTDANGVWHSTDYSQGWTDANGVWHANPTTAAATKTVVQGGAGQDGKYNAMTGDAEARKGEAGKPNARENDECNGKEWNQRTGQPCRQAAAPVASKGAVPKNK</sequence>
<proteinExistence type="predicted"/>
<dbReference type="GeneID" id="81624091"/>
<gene>
    <name evidence="3" type="ORF">N7539_004240</name>
</gene>
<feature type="compositionally biased region" description="Polar residues" evidence="1">
    <location>
        <begin position="54"/>
        <end position="64"/>
    </location>
</feature>
<dbReference type="RefSeq" id="XP_056791383.1">
    <property type="nucleotide sequence ID" value="XM_056933842.1"/>
</dbReference>
<dbReference type="EMBL" id="JAPWDQ010000004">
    <property type="protein sequence ID" value="KAJ5489350.1"/>
    <property type="molecule type" value="Genomic_DNA"/>
</dbReference>
<comment type="caution">
    <text evidence="3">The sequence shown here is derived from an EMBL/GenBank/DDBJ whole genome shotgun (WGS) entry which is preliminary data.</text>
</comment>
<evidence type="ECO:0000256" key="2">
    <source>
        <dbReference type="SAM" id="SignalP"/>
    </source>
</evidence>
<evidence type="ECO:0000313" key="3">
    <source>
        <dbReference type="EMBL" id="KAJ5489350.1"/>
    </source>
</evidence>
<evidence type="ECO:0000313" key="4">
    <source>
        <dbReference type="Proteomes" id="UP001148312"/>
    </source>
</evidence>
<feature type="compositionally biased region" description="Polar residues" evidence="1">
    <location>
        <begin position="86"/>
        <end position="106"/>
    </location>
</feature>
<feature type="region of interest" description="Disordered" evidence="1">
    <location>
        <begin position="183"/>
        <end position="231"/>
    </location>
</feature>
<feature type="compositionally biased region" description="Low complexity" evidence="1">
    <location>
        <begin position="116"/>
        <end position="128"/>
    </location>
</feature>
<feature type="region of interest" description="Disordered" evidence="1">
    <location>
        <begin position="25"/>
        <end position="135"/>
    </location>
</feature>
<feature type="compositionally biased region" description="Basic and acidic residues" evidence="1">
    <location>
        <begin position="183"/>
        <end position="207"/>
    </location>
</feature>
<dbReference type="Proteomes" id="UP001148312">
    <property type="component" value="Unassembled WGS sequence"/>
</dbReference>
<evidence type="ECO:0000256" key="1">
    <source>
        <dbReference type="SAM" id="MobiDB-lite"/>
    </source>
</evidence>
<dbReference type="AlphaFoldDB" id="A0A9W9XDG4"/>
<keyword evidence="4" id="KW-1185">Reference proteome</keyword>
<organism evidence="3 4">
    <name type="scientific">Penicillium diatomitis</name>
    <dbReference type="NCBI Taxonomy" id="2819901"/>
    <lineage>
        <taxon>Eukaryota</taxon>
        <taxon>Fungi</taxon>
        <taxon>Dikarya</taxon>
        <taxon>Ascomycota</taxon>
        <taxon>Pezizomycotina</taxon>
        <taxon>Eurotiomycetes</taxon>
        <taxon>Eurotiomycetidae</taxon>
        <taxon>Eurotiales</taxon>
        <taxon>Aspergillaceae</taxon>
        <taxon>Penicillium</taxon>
    </lineage>
</organism>